<organism evidence="1 2">
    <name type="scientific">Trifolium medium</name>
    <dbReference type="NCBI Taxonomy" id="97028"/>
    <lineage>
        <taxon>Eukaryota</taxon>
        <taxon>Viridiplantae</taxon>
        <taxon>Streptophyta</taxon>
        <taxon>Embryophyta</taxon>
        <taxon>Tracheophyta</taxon>
        <taxon>Spermatophyta</taxon>
        <taxon>Magnoliopsida</taxon>
        <taxon>eudicotyledons</taxon>
        <taxon>Gunneridae</taxon>
        <taxon>Pentapetalae</taxon>
        <taxon>rosids</taxon>
        <taxon>fabids</taxon>
        <taxon>Fabales</taxon>
        <taxon>Fabaceae</taxon>
        <taxon>Papilionoideae</taxon>
        <taxon>50 kb inversion clade</taxon>
        <taxon>NPAAA clade</taxon>
        <taxon>Hologalegina</taxon>
        <taxon>IRL clade</taxon>
        <taxon>Trifolieae</taxon>
        <taxon>Trifolium</taxon>
    </lineage>
</organism>
<feature type="non-terminal residue" evidence="1">
    <location>
        <position position="86"/>
    </location>
</feature>
<dbReference type="Proteomes" id="UP000265520">
    <property type="component" value="Unassembled WGS sequence"/>
</dbReference>
<dbReference type="EMBL" id="LXQA010314586">
    <property type="protein sequence ID" value="MCI43237.1"/>
    <property type="molecule type" value="Genomic_DNA"/>
</dbReference>
<evidence type="ECO:0000313" key="1">
    <source>
        <dbReference type="EMBL" id="MCI43237.1"/>
    </source>
</evidence>
<keyword evidence="2" id="KW-1185">Reference proteome</keyword>
<dbReference type="AlphaFoldDB" id="A0A392S4C8"/>
<feature type="non-terminal residue" evidence="1">
    <location>
        <position position="1"/>
    </location>
</feature>
<proteinExistence type="predicted"/>
<sequence>GLSLTTVPRTIEDLIALRTKGLKGVKLERSSLATGHYARDCKAPSVEPSATATQGGRPTAKGRVYCMSTEVSGQASNAIHEDCQIA</sequence>
<accession>A0A392S4C8</accession>
<comment type="caution">
    <text evidence="1">The sequence shown here is derived from an EMBL/GenBank/DDBJ whole genome shotgun (WGS) entry which is preliminary data.</text>
</comment>
<protein>
    <submittedName>
        <fullName evidence="1">Uncharacterized protein</fullName>
    </submittedName>
</protein>
<evidence type="ECO:0000313" key="2">
    <source>
        <dbReference type="Proteomes" id="UP000265520"/>
    </source>
</evidence>
<reference evidence="1 2" key="1">
    <citation type="journal article" date="2018" name="Front. Plant Sci.">
        <title>Red Clover (Trifolium pratense) and Zigzag Clover (T. medium) - A Picture of Genomic Similarities and Differences.</title>
        <authorList>
            <person name="Dluhosova J."/>
            <person name="Istvanek J."/>
            <person name="Nedelnik J."/>
            <person name="Repkova J."/>
        </authorList>
    </citation>
    <scope>NUCLEOTIDE SEQUENCE [LARGE SCALE GENOMIC DNA]</scope>
    <source>
        <strain evidence="2">cv. 10/8</strain>
        <tissue evidence="1">Leaf</tissue>
    </source>
</reference>
<name>A0A392S4C8_9FABA</name>